<keyword evidence="3" id="KW-1185">Reference proteome</keyword>
<dbReference type="Proteomes" id="UP000823775">
    <property type="component" value="Unassembled WGS sequence"/>
</dbReference>
<protein>
    <submittedName>
        <fullName evidence="2">Uncharacterized protein</fullName>
    </submittedName>
</protein>
<gene>
    <name evidence="2" type="ORF">HAX54_036022</name>
</gene>
<dbReference type="EMBL" id="JACEIK010004743">
    <property type="protein sequence ID" value="MCD9646292.1"/>
    <property type="molecule type" value="Genomic_DNA"/>
</dbReference>
<organism evidence="2 3">
    <name type="scientific">Datura stramonium</name>
    <name type="common">Jimsonweed</name>
    <name type="synonym">Common thornapple</name>
    <dbReference type="NCBI Taxonomy" id="4076"/>
    <lineage>
        <taxon>Eukaryota</taxon>
        <taxon>Viridiplantae</taxon>
        <taxon>Streptophyta</taxon>
        <taxon>Embryophyta</taxon>
        <taxon>Tracheophyta</taxon>
        <taxon>Spermatophyta</taxon>
        <taxon>Magnoliopsida</taxon>
        <taxon>eudicotyledons</taxon>
        <taxon>Gunneridae</taxon>
        <taxon>Pentapetalae</taxon>
        <taxon>asterids</taxon>
        <taxon>lamiids</taxon>
        <taxon>Solanales</taxon>
        <taxon>Solanaceae</taxon>
        <taxon>Solanoideae</taxon>
        <taxon>Datureae</taxon>
        <taxon>Datura</taxon>
    </lineage>
</organism>
<feature type="transmembrane region" description="Helical" evidence="1">
    <location>
        <begin position="158"/>
        <end position="178"/>
    </location>
</feature>
<keyword evidence="1" id="KW-0472">Membrane</keyword>
<keyword evidence="1" id="KW-0812">Transmembrane</keyword>
<feature type="transmembrane region" description="Helical" evidence="1">
    <location>
        <begin position="90"/>
        <end position="106"/>
    </location>
</feature>
<keyword evidence="1" id="KW-1133">Transmembrane helix</keyword>
<dbReference type="InterPro" id="IPR053258">
    <property type="entry name" value="Ca-permeable_cation_channel"/>
</dbReference>
<reference evidence="2 3" key="1">
    <citation type="journal article" date="2021" name="BMC Genomics">
        <title>Datura genome reveals duplications of psychoactive alkaloid biosynthetic genes and high mutation rate following tissue culture.</title>
        <authorList>
            <person name="Rajewski A."/>
            <person name="Carter-House D."/>
            <person name="Stajich J."/>
            <person name="Litt A."/>
        </authorList>
    </citation>
    <scope>NUCLEOTIDE SEQUENCE [LARGE SCALE GENOMIC DNA]</scope>
    <source>
        <strain evidence="2">AR-01</strain>
    </source>
</reference>
<feature type="transmembrane region" description="Helical" evidence="1">
    <location>
        <begin position="55"/>
        <end position="74"/>
    </location>
</feature>
<evidence type="ECO:0000256" key="1">
    <source>
        <dbReference type="SAM" id="Phobius"/>
    </source>
</evidence>
<dbReference type="PANTHER" id="PTHR34115:SF5">
    <property type="entry name" value="PROTEIN, PUTATIVE-RELATED"/>
    <property type="match status" value="1"/>
</dbReference>
<evidence type="ECO:0000313" key="2">
    <source>
        <dbReference type="EMBL" id="MCD9646292.1"/>
    </source>
</evidence>
<feature type="transmembrane region" description="Helical" evidence="1">
    <location>
        <begin position="127"/>
        <end position="152"/>
    </location>
</feature>
<sequence length="200" mass="23486">MTEVRILRSVSHKYYNHQHGSNINFINITITRNYSHQEEQYIFIRSPQPSHPHRANVLVAFIFPAMVEFMQLMYQASDDKSPFQIHPKKMFLAIASFLIYCFSYDARLRLNIPASSNHRHYRPPQNYYVKMVEFVGSIFGPLTLASYSSLIFPSLGPILYSVSFFYSVTQLLYTTLLITQRLNKLYHKFIRGKPAYIIPF</sequence>
<evidence type="ECO:0000313" key="3">
    <source>
        <dbReference type="Proteomes" id="UP000823775"/>
    </source>
</evidence>
<name>A0ABS8VHE7_DATST</name>
<proteinExistence type="predicted"/>
<accession>A0ABS8VHE7</accession>
<dbReference type="PANTHER" id="PTHR34115">
    <property type="entry name" value="PROTEIN, PUTATIVE-RELATED"/>
    <property type="match status" value="1"/>
</dbReference>
<comment type="caution">
    <text evidence="2">The sequence shown here is derived from an EMBL/GenBank/DDBJ whole genome shotgun (WGS) entry which is preliminary data.</text>
</comment>